<organism evidence="3 4">
    <name type="scientific">Perkinsus chesapeaki</name>
    <name type="common">Clam parasite</name>
    <name type="synonym">Perkinsus andrewsi</name>
    <dbReference type="NCBI Taxonomy" id="330153"/>
    <lineage>
        <taxon>Eukaryota</taxon>
        <taxon>Sar</taxon>
        <taxon>Alveolata</taxon>
        <taxon>Perkinsozoa</taxon>
        <taxon>Perkinsea</taxon>
        <taxon>Perkinsida</taxon>
        <taxon>Perkinsidae</taxon>
        <taxon>Perkinsus</taxon>
    </lineage>
</organism>
<evidence type="ECO:0000256" key="2">
    <source>
        <dbReference type="SAM" id="SignalP"/>
    </source>
</evidence>
<dbReference type="AlphaFoldDB" id="A0A7J6LVG4"/>
<keyword evidence="2" id="KW-0732">Signal</keyword>
<reference evidence="3 4" key="1">
    <citation type="submission" date="2020-04" db="EMBL/GenBank/DDBJ databases">
        <title>Perkinsus chesapeaki whole genome sequence.</title>
        <authorList>
            <person name="Bogema D.R."/>
        </authorList>
    </citation>
    <scope>NUCLEOTIDE SEQUENCE [LARGE SCALE GENOMIC DNA]</scope>
    <source>
        <strain evidence="3">ATCC PRA-425</strain>
    </source>
</reference>
<evidence type="ECO:0000313" key="3">
    <source>
        <dbReference type="EMBL" id="KAF4662821.1"/>
    </source>
</evidence>
<accession>A0A7J6LVG4</accession>
<sequence>MLRSISFSLWASLAMQSSNAATAPAMIQSPQKSIPEGRYLAIIPAELQHCLKSMSIAIVNLKGEAIGTLEINGVVFLSGMLTKQKSIRPSLHKDGEWYIFNRARVGKKIKELYRQCGIDYEEDQNYRFLIEVVRDEDGKVKLVLYMKVHFHGNTGLPQSISLPVTFVPEITSRSSEAGESHMSKEGQDSDIRPPRTKKIRLSLGNRNDKDSVHNGMYYGTIPDKDMTVELSIGTQADGRQSATFISKFKNIPIVTLRDAVVVRDSDFAITGCFKVVKDGHRIGFRFCKDKEFPGILAVTGPENHISQYHLFKLDD</sequence>
<feature type="compositionally biased region" description="Basic and acidic residues" evidence="1">
    <location>
        <begin position="176"/>
        <end position="193"/>
    </location>
</feature>
<evidence type="ECO:0000313" key="4">
    <source>
        <dbReference type="Proteomes" id="UP000591131"/>
    </source>
</evidence>
<proteinExistence type="predicted"/>
<keyword evidence="4" id="KW-1185">Reference proteome</keyword>
<dbReference type="EMBL" id="JAAPAO010000335">
    <property type="protein sequence ID" value="KAF4662821.1"/>
    <property type="molecule type" value="Genomic_DNA"/>
</dbReference>
<gene>
    <name evidence="3" type="ORF">FOL47_006044</name>
</gene>
<evidence type="ECO:0000256" key="1">
    <source>
        <dbReference type="SAM" id="MobiDB-lite"/>
    </source>
</evidence>
<feature type="region of interest" description="Disordered" evidence="1">
    <location>
        <begin position="173"/>
        <end position="194"/>
    </location>
</feature>
<name>A0A7J6LVG4_PERCH</name>
<comment type="caution">
    <text evidence="3">The sequence shown here is derived from an EMBL/GenBank/DDBJ whole genome shotgun (WGS) entry which is preliminary data.</text>
</comment>
<protein>
    <submittedName>
        <fullName evidence="3">Uncharacterized protein</fullName>
    </submittedName>
</protein>
<dbReference type="Proteomes" id="UP000591131">
    <property type="component" value="Unassembled WGS sequence"/>
</dbReference>
<feature type="signal peptide" evidence="2">
    <location>
        <begin position="1"/>
        <end position="20"/>
    </location>
</feature>
<feature type="chain" id="PRO_5029737138" evidence="2">
    <location>
        <begin position="21"/>
        <end position="315"/>
    </location>
</feature>